<name>A0A212LQG5_9HYPH</name>
<reference evidence="2" key="1">
    <citation type="submission" date="2016-08" db="EMBL/GenBank/DDBJ databases">
        <authorList>
            <person name="Seilhamer J.J."/>
        </authorList>
    </citation>
    <scope>NUCLEOTIDE SEQUENCE</scope>
    <source>
        <strain evidence="2">86</strain>
    </source>
</reference>
<evidence type="ECO:0000313" key="2">
    <source>
        <dbReference type="EMBL" id="SCM79783.1"/>
    </source>
</evidence>
<gene>
    <name evidence="2" type="ORF">KL86PLE_90637</name>
</gene>
<protein>
    <recommendedName>
        <fullName evidence="1">DUF4376 domain-containing protein</fullName>
    </recommendedName>
</protein>
<feature type="domain" description="DUF4376" evidence="1">
    <location>
        <begin position="62"/>
        <end position="178"/>
    </location>
</feature>
<proteinExistence type="predicted"/>
<dbReference type="Pfam" id="PF14301">
    <property type="entry name" value="DUF4376"/>
    <property type="match status" value="1"/>
</dbReference>
<dbReference type="AlphaFoldDB" id="A0A212LQG5"/>
<accession>A0A212LQG5</accession>
<dbReference type="EMBL" id="FMJD01000013">
    <property type="protein sequence ID" value="SCM79783.1"/>
    <property type="molecule type" value="Genomic_DNA"/>
</dbReference>
<evidence type="ECO:0000259" key="1">
    <source>
        <dbReference type="Pfam" id="PF14301"/>
    </source>
</evidence>
<dbReference type="RefSeq" id="WP_288198745.1">
    <property type="nucleotide sequence ID" value="NZ_LT608334.1"/>
</dbReference>
<dbReference type="InterPro" id="IPR025484">
    <property type="entry name" value="DUF4376"/>
</dbReference>
<sequence>MKTAYIVDAGVVVNSIVIADDANPIAFGALLGPEGVGVGIGWTFNGMEWALPVEPDATLDDLRAAKIAVITAAADALLSAGAPVDSGLHVALDDGSRADLTAMAATATAASAGAVSWPESYARGWIAIENVRIPLATAAVGLALAASVGQYYAAIVQHRRDLKDAALAAEDAAALDAIDITAGWPAASIGGT</sequence>
<organism evidence="2">
    <name type="scientific">uncultured Pleomorphomonas sp</name>
    <dbReference type="NCBI Taxonomy" id="442121"/>
    <lineage>
        <taxon>Bacteria</taxon>
        <taxon>Pseudomonadati</taxon>
        <taxon>Pseudomonadota</taxon>
        <taxon>Alphaproteobacteria</taxon>
        <taxon>Hyphomicrobiales</taxon>
        <taxon>Pleomorphomonadaceae</taxon>
        <taxon>Pleomorphomonas</taxon>
        <taxon>environmental samples</taxon>
    </lineage>
</organism>